<keyword evidence="21" id="KW-1185">Reference proteome</keyword>
<gene>
    <name evidence="20" type="ORF">EV667_2126</name>
</gene>
<keyword evidence="6 14" id="KW-0479">Metal-binding</keyword>
<dbReference type="GO" id="GO:0009055">
    <property type="term" value="F:electron transfer activity"/>
    <property type="evidence" value="ECO:0007669"/>
    <property type="project" value="InterPro"/>
</dbReference>
<dbReference type="GO" id="GO:0016740">
    <property type="term" value="F:transferase activity"/>
    <property type="evidence" value="ECO:0007669"/>
    <property type="project" value="UniProtKB-KW"/>
</dbReference>
<evidence type="ECO:0000256" key="15">
    <source>
        <dbReference type="PIRSR" id="PIRSR038455-1"/>
    </source>
</evidence>
<keyword evidence="5 14" id="KW-0808">Transferase</keyword>
<name>A0A4R1I445_ANCAQ</name>
<comment type="catalytic activity">
    <reaction evidence="13 14">
        <text>S-sulfanyl-L-cysteinyl-[SoxY protein] + thiosulfate + 2 Fe(III)-[cytochrome c] = S-(2-sulfodisulfanyl)-L-cysteinyl-[SoxY protein] + 2 Fe(II)-[cytochrome c] + 2 H(+)</text>
        <dbReference type="Rhea" id="RHEA:51224"/>
        <dbReference type="Rhea" id="RHEA-COMP:10350"/>
        <dbReference type="Rhea" id="RHEA-COMP:14399"/>
        <dbReference type="Rhea" id="RHEA-COMP:14689"/>
        <dbReference type="Rhea" id="RHEA-COMP:14690"/>
        <dbReference type="ChEBI" id="CHEBI:15378"/>
        <dbReference type="ChEBI" id="CHEBI:29033"/>
        <dbReference type="ChEBI" id="CHEBI:29034"/>
        <dbReference type="ChEBI" id="CHEBI:33542"/>
        <dbReference type="ChEBI" id="CHEBI:61963"/>
        <dbReference type="ChEBI" id="CHEBI:140664"/>
        <dbReference type="EC" id="2.8.5.2"/>
    </reaction>
</comment>
<dbReference type="EC" id="2.8.5.2" evidence="14"/>
<dbReference type="Gene3D" id="1.10.760.10">
    <property type="entry name" value="Cytochrome c-like domain"/>
    <property type="match status" value="2"/>
</dbReference>
<feature type="binding site" description="covalent" evidence="16">
    <location>
        <position position="76"/>
    </location>
    <ligand>
        <name>heme c</name>
        <dbReference type="ChEBI" id="CHEBI:61717"/>
        <label>1</label>
    </ligand>
</feature>
<evidence type="ECO:0000256" key="16">
    <source>
        <dbReference type="PIRSR" id="PIRSR038455-2"/>
    </source>
</evidence>
<reference evidence="20 21" key="1">
    <citation type="submission" date="2019-03" db="EMBL/GenBank/DDBJ databases">
        <title>Genomic Encyclopedia of Type Strains, Phase IV (KMG-IV): sequencing the most valuable type-strain genomes for metagenomic binning, comparative biology and taxonomic classification.</title>
        <authorList>
            <person name="Goeker M."/>
        </authorList>
    </citation>
    <scope>NUCLEOTIDE SEQUENCE [LARGE SCALE GENOMIC DNA]</scope>
    <source>
        <strain evidence="20 21">DSM 101</strain>
    </source>
</reference>
<feature type="binding site" description="axial binding residue" evidence="17">
    <location>
        <position position="178"/>
    </location>
    <ligand>
        <name>heme c</name>
        <dbReference type="ChEBI" id="CHEBI:61717"/>
        <label>2</label>
    </ligand>
    <ligandPart>
        <name>Fe</name>
        <dbReference type="ChEBI" id="CHEBI:18248"/>
    </ligandPart>
</feature>
<feature type="binding site" description="covalent" evidence="16">
    <location>
        <position position="73"/>
    </location>
    <ligand>
        <name>heme c</name>
        <dbReference type="ChEBI" id="CHEBI:61717"/>
        <label>1</label>
    </ligand>
</feature>
<dbReference type="InterPro" id="IPR025710">
    <property type="entry name" value="SoxA"/>
</dbReference>
<evidence type="ECO:0000256" key="10">
    <source>
        <dbReference type="ARBA" id="ARBA00023004"/>
    </source>
</evidence>
<dbReference type="NCBIfam" id="TIGR04484">
    <property type="entry name" value="thiosulf_SoxA"/>
    <property type="match status" value="1"/>
</dbReference>
<keyword evidence="9 14" id="KW-0249">Electron transport</keyword>
<keyword evidence="10 14" id="KW-0408">Iron</keyword>
<keyword evidence="3 14" id="KW-0813">Transport</keyword>
<dbReference type="GO" id="GO:0016669">
    <property type="term" value="F:oxidoreductase activity, acting on a sulfur group of donors, cytochrome as acceptor"/>
    <property type="evidence" value="ECO:0007669"/>
    <property type="project" value="InterPro"/>
</dbReference>
<feature type="signal peptide" evidence="18">
    <location>
        <begin position="1"/>
        <end position="20"/>
    </location>
</feature>
<feature type="domain" description="Cytochrome c" evidence="19">
    <location>
        <begin position="159"/>
        <end position="251"/>
    </location>
</feature>
<feature type="binding site" description="covalent" evidence="16">
    <location>
        <position position="177"/>
    </location>
    <ligand>
        <name>heme c</name>
        <dbReference type="ChEBI" id="CHEBI:61717"/>
        <label>2</label>
    </ligand>
</feature>
<evidence type="ECO:0000256" key="11">
    <source>
        <dbReference type="ARBA" id="ARBA00025746"/>
    </source>
</evidence>
<evidence type="ECO:0000256" key="18">
    <source>
        <dbReference type="SAM" id="SignalP"/>
    </source>
</evidence>
<feature type="binding site" description="axial binding residue" evidence="17">
    <location>
        <position position="111"/>
    </location>
    <ligand>
        <name>heme c</name>
        <dbReference type="ChEBI" id="CHEBI:61717"/>
        <label>1</label>
    </ligand>
    <ligandPart>
        <name>Fe</name>
        <dbReference type="ChEBI" id="CHEBI:18248"/>
    </ligandPart>
</feature>
<evidence type="ECO:0000256" key="17">
    <source>
        <dbReference type="PIRSR" id="PIRSR038455-3"/>
    </source>
</evidence>
<dbReference type="Proteomes" id="UP000295030">
    <property type="component" value="Unassembled WGS sequence"/>
</dbReference>
<evidence type="ECO:0000259" key="19">
    <source>
        <dbReference type="Pfam" id="PF21342"/>
    </source>
</evidence>
<comment type="subunit">
    <text evidence="2 14">Heterodimer of SoxA and SoxX.</text>
</comment>
<comment type="caution">
    <text evidence="20">The sequence shown here is derived from an EMBL/GenBank/DDBJ whole genome shotgun (WGS) entry which is preliminary data.</text>
</comment>
<dbReference type="PIRSF" id="PIRSF038455">
    <property type="entry name" value="SoxA"/>
    <property type="match status" value="1"/>
</dbReference>
<dbReference type="AlphaFoldDB" id="A0A4R1I445"/>
<evidence type="ECO:0000256" key="12">
    <source>
        <dbReference type="ARBA" id="ARBA00048077"/>
    </source>
</evidence>
<evidence type="ECO:0000256" key="14">
    <source>
        <dbReference type="PIRNR" id="PIRNR038455"/>
    </source>
</evidence>
<evidence type="ECO:0000256" key="1">
    <source>
        <dbReference type="ARBA" id="ARBA00004418"/>
    </source>
</evidence>
<feature type="binding site" description="covalent" evidence="16">
    <location>
        <position position="174"/>
    </location>
    <ligand>
        <name>heme c</name>
        <dbReference type="ChEBI" id="CHEBI:61717"/>
        <label>2</label>
    </ligand>
</feature>
<dbReference type="GO" id="GO:0019417">
    <property type="term" value="P:sulfur oxidation"/>
    <property type="evidence" value="ECO:0007669"/>
    <property type="project" value="InterPro"/>
</dbReference>
<dbReference type="InterPro" id="IPR009056">
    <property type="entry name" value="Cyt_c-like_dom"/>
</dbReference>
<comment type="function">
    <text evidence="14">C-type monoheme cytochrome, which is part of the SoxAX cytochrome complex involved in sulfur oxidation. The SoxAX complex catalyzes the formation of a heterodisulfide bond between the conserved cysteine residue on a sulfur carrier SoxYZ complex subunit SoxY and thiosulfate or other inorganic sulfur substrates. This leads to the liberation of two electrons, which may be transferred from the SoxAX complex to another cytochrome c that then channels them into the respiratory electron transport chain. Some electrons may be used for reductive CO(2) fixation.</text>
</comment>
<dbReference type="GO" id="GO:0070069">
    <property type="term" value="C:cytochrome complex"/>
    <property type="evidence" value="ECO:0007669"/>
    <property type="project" value="InterPro"/>
</dbReference>
<dbReference type="GO" id="GO:0042597">
    <property type="term" value="C:periplasmic space"/>
    <property type="evidence" value="ECO:0007669"/>
    <property type="project" value="UniProtKB-SubCell"/>
</dbReference>
<evidence type="ECO:0000313" key="20">
    <source>
        <dbReference type="EMBL" id="TCK28130.1"/>
    </source>
</evidence>
<dbReference type="InterPro" id="IPR036909">
    <property type="entry name" value="Cyt_c-like_dom_sf"/>
</dbReference>
<evidence type="ECO:0000256" key="7">
    <source>
        <dbReference type="ARBA" id="ARBA00022729"/>
    </source>
</evidence>
<evidence type="ECO:0000256" key="4">
    <source>
        <dbReference type="ARBA" id="ARBA00022617"/>
    </source>
</evidence>
<feature type="binding site" evidence="16">
    <location>
        <position position="215"/>
    </location>
    <ligand>
        <name>substrate</name>
    </ligand>
</feature>
<comment type="cofactor">
    <cofactor evidence="16">
        <name>heme</name>
        <dbReference type="ChEBI" id="CHEBI:30413"/>
    </cofactor>
    <text evidence="16">Binds 2 heme groups per subunit.</text>
</comment>
<evidence type="ECO:0000256" key="8">
    <source>
        <dbReference type="ARBA" id="ARBA00022764"/>
    </source>
</evidence>
<evidence type="ECO:0000256" key="2">
    <source>
        <dbReference type="ARBA" id="ARBA00011530"/>
    </source>
</evidence>
<evidence type="ECO:0000256" key="3">
    <source>
        <dbReference type="ARBA" id="ARBA00022448"/>
    </source>
</evidence>
<feature type="binding site" description="axial binding residue" evidence="17">
    <location>
        <position position="219"/>
    </location>
    <ligand>
        <name>heme c</name>
        <dbReference type="ChEBI" id="CHEBI:61717"/>
        <label>2</label>
    </ligand>
    <ligandPart>
        <name>Fe</name>
        <dbReference type="ChEBI" id="CHEBI:18248"/>
    </ligandPart>
</feature>
<evidence type="ECO:0000313" key="21">
    <source>
        <dbReference type="Proteomes" id="UP000295030"/>
    </source>
</evidence>
<comment type="catalytic activity">
    <reaction evidence="12 14">
        <text>L-cysteinyl-[SoxY protein] + thiosulfate + 2 Fe(III)-[cytochrome c] = S-sulfosulfanyl-L-cysteinyl-[SoxY protein] + 2 Fe(II)-[cytochrome c] + 2 H(+)</text>
        <dbReference type="Rhea" id="RHEA:56720"/>
        <dbReference type="Rhea" id="RHEA-COMP:10350"/>
        <dbReference type="Rhea" id="RHEA-COMP:14328"/>
        <dbReference type="Rhea" id="RHEA-COMP:14399"/>
        <dbReference type="Rhea" id="RHEA-COMP:14691"/>
        <dbReference type="ChEBI" id="CHEBI:15378"/>
        <dbReference type="ChEBI" id="CHEBI:29033"/>
        <dbReference type="ChEBI" id="CHEBI:29034"/>
        <dbReference type="ChEBI" id="CHEBI:29950"/>
        <dbReference type="ChEBI" id="CHEBI:33542"/>
        <dbReference type="ChEBI" id="CHEBI:139321"/>
        <dbReference type="EC" id="2.8.5.2"/>
    </reaction>
</comment>
<dbReference type="OrthoDB" id="7916986at2"/>
<dbReference type="GO" id="GO:0020037">
    <property type="term" value="F:heme binding"/>
    <property type="evidence" value="ECO:0007669"/>
    <property type="project" value="InterPro"/>
</dbReference>
<evidence type="ECO:0000256" key="9">
    <source>
        <dbReference type="ARBA" id="ARBA00022982"/>
    </source>
</evidence>
<dbReference type="EMBL" id="SMFY01000002">
    <property type="protein sequence ID" value="TCK28130.1"/>
    <property type="molecule type" value="Genomic_DNA"/>
</dbReference>
<feature type="binding site" description="axial binding residue" evidence="17">
    <location>
        <position position="77"/>
    </location>
    <ligand>
        <name>heme c</name>
        <dbReference type="ChEBI" id="CHEBI:61717"/>
        <label>1</label>
    </ligand>
    <ligandPart>
        <name>Fe</name>
        <dbReference type="ChEBI" id="CHEBI:18248"/>
    </ligandPart>
</feature>
<dbReference type="GO" id="GO:0046872">
    <property type="term" value="F:metal ion binding"/>
    <property type="evidence" value="ECO:0007669"/>
    <property type="project" value="UniProtKB-KW"/>
</dbReference>
<comment type="similarity">
    <text evidence="11 14">Belongs to the SoxA family.</text>
</comment>
<evidence type="ECO:0000256" key="13">
    <source>
        <dbReference type="ARBA" id="ARBA00048423"/>
    </source>
</evidence>
<feature type="chain" id="PRO_5020749657" description="SoxAX cytochrome complex subunit A" evidence="18">
    <location>
        <begin position="21"/>
        <end position="258"/>
    </location>
</feature>
<keyword evidence="7 18" id="KW-0732">Signal</keyword>
<comment type="subcellular location">
    <subcellularLocation>
        <location evidence="1 14">Periplasm</location>
    </subcellularLocation>
</comment>
<dbReference type="Pfam" id="PF21342">
    <property type="entry name" value="SoxA-TsdA_cyt-c"/>
    <property type="match status" value="2"/>
</dbReference>
<feature type="active site" description="Cysteine persulfide intermediate" evidence="15">
    <location>
        <position position="219"/>
    </location>
</feature>
<dbReference type="RefSeq" id="WP_131835310.1">
    <property type="nucleotide sequence ID" value="NZ_SMFY01000002.1"/>
</dbReference>
<sequence>MRRPAASLIALALLAGAASAGDIAPGERRSGSAFMAPETQAMQADDTSNPGMLWVLQGAGLWGEKAGRSGRSCAGCHGEAVASMRGTAARYPALDAASGKPIDLTGRISQCRTERQGAPALARESDALLAITTFVAHQSRGLPVAPPEEPRLDPYRETGRQLFTTRMGQLDLSCANCHDDNWNQRLAGSAVTQAHPTGYPLYRLEWQSIGSLQRRMRNCMIGVRAEPFASGSEEFIALELYLMQRAAGMAIETPGVRP</sequence>
<keyword evidence="8 14" id="KW-0574">Periplasm</keyword>
<protein>
    <recommendedName>
        <fullName evidence="14">SoxAX cytochrome complex subunit A</fullName>
        <ecNumber evidence="14">2.8.5.2</ecNumber>
    </recommendedName>
    <alternativeName>
        <fullName evidence="14">Protein SoxA</fullName>
    </alternativeName>
    <alternativeName>
        <fullName evidence="14">Sulfur oxidizing protein A</fullName>
    </alternativeName>
    <alternativeName>
        <fullName evidence="14">Thiosulfate-oxidizing multienzyme system protein SoxA</fullName>
    </alternativeName>
</protein>
<keyword evidence="4 14" id="KW-0349">Heme</keyword>
<dbReference type="SUPFAM" id="SSF46626">
    <property type="entry name" value="Cytochrome c"/>
    <property type="match status" value="2"/>
</dbReference>
<organism evidence="20 21">
    <name type="scientific">Ancylobacter aquaticus</name>
    <dbReference type="NCBI Taxonomy" id="100"/>
    <lineage>
        <taxon>Bacteria</taxon>
        <taxon>Pseudomonadati</taxon>
        <taxon>Pseudomonadota</taxon>
        <taxon>Alphaproteobacteria</taxon>
        <taxon>Hyphomicrobiales</taxon>
        <taxon>Xanthobacteraceae</taxon>
        <taxon>Ancylobacter</taxon>
    </lineage>
</organism>
<proteinExistence type="inferred from homology"/>
<evidence type="ECO:0000256" key="6">
    <source>
        <dbReference type="ARBA" id="ARBA00022723"/>
    </source>
</evidence>
<comment type="cofactor">
    <cofactor evidence="14">
        <name>heme</name>
        <dbReference type="ChEBI" id="CHEBI:30413"/>
    </cofactor>
    <text evidence="14">Binds 1 heme group per subunit.</text>
</comment>
<evidence type="ECO:0000256" key="5">
    <source>
        <dbReference type="ARBA" id="ARBA00022679"/>
    </source>
</evidence>
<accession>A0A4R1I445</accession>
<feature type="domain" description="Cytochrome c" evidence="19">
    <location>
        <begin position="57"/>
        <end position="144"/>
    </location>
</feature>